<evidence type="ECO:0000256" key="2">
    <source>
        <dbReference type="ARBA" id="ARBA00006464"/>
    </source>
</evidence>
<feature type="transmembrane region" description="Helical" evidence="8">
    <location>
        <begin position="161"/>
        <end position="185"/>
    </location>
</feature>
<evidence type="ECO:0000256" key="7">
    <source>
        <dbReference type="ARBA" id="ARBA00023136"/>
    </source>
</evidence>
<dbReference type="GO" id="GO:0005886">
    <property type="term" value="C:plasma membrane"/>
    <property type="evidence" value="ECO:0007669"/>
    <property type="project" value="UniProtKB-SubCell"/>
</dbReference>
<comment type="similarity">
    <text evidence="2">Belongs to the bacterial sugar transferase family.</text>
</comment>
<keyword evidence="3" id="KW-1003">Cell membrane</keyword>
<feature type="transmembrane region" description="Helical" evidence="8">
    <location>
        <begin position="72"/>
        <end position="90"/>
    </location>
</feature>
<protein>
    <submittedName>
        <fullName evidence="10">Undecaprenyl-phosphate galactose phosphotransferase, WbaP</fullName>
    </submittedName>
</protein>
<evidence type="ECO:0000256" key="4">
    <source>
        <dbReference type="ARBA" id="ARBA00022679"/>
    </source>
</evidence>
<dbReference type="AlphaFoldDB" id="A0AAQ1GM24"/>
<gene>
    <name evidence="10" type="ORF">SAMN05216550_120120</name>
</gene>
<evidence type="ECO:0000259" key="9">
    <source>
        <dbReference type="Pfam" id="PF02397"/>
    </source>
</evidence>
<comment type="caution">
    <text evidence="10">The sequence shown here is derived from an EMBL/GenBank/DDBJ whole genome shotgun (WGS) entry which is preliminary data.</text>
</comment>
<feature type="transmembrane region" description="Helical" evidence="8">
    <location>
        <begin position="102"/>
        <end position="123"/>
    </location>
</feature>
<accession>A0AAQ1GM24</accession>
<evidence type="ECO:0000313" key="11">
    <source>
        <dbReference type="Proteomes" id="UP000183529"/>
    </source>
</evidence>
<dbReference type="Pfam" id="PF02397">
    <property type="entry name" value="Bac_transf"/>
    <property type="match status" value="1"/>
</dbReference>
<dbReference type="RefSeq" id="WP_074986767.1">
    <property type="nucleotide sequence ID" value="NZ_CADFGN010000003.1"/>
</dbReference>
<keyword evidence="6 8" id="KW-1133">Transmembrane helix</keyword>
<name>A0AAQ1GM24_9BURK</name>
<dbReference type="InterPro" id="IPR003362">
    <property type="entry name" value="Bact_transf"/>
</dbReference>
<evidence type="ECO:0000256" key="1">
    <source>
        <dbReference type="ARBA" id="ARBA00004236"/>
    </source>
</evidence>
<evidence type="ECO:0000256" key="8">
    <source>
        <dbReference type="SAM" id="Phobius"/>
    </source>
</evidence>
<evidence type="ECO:0000313" key="10">
    <source>
        <dbReference type="EMBL" id="SEK11560.1"/>
    </source>
</evidence>
<comment type="subcellular location">
    <subcellularLocation>
        <location evidence="1">Cell membrane</location>
    </subcellularLocation>
</comment>
<reference evidence="10 11" key="1">
    <citation type="submission" date="2016-10" db="EMBL/GenBank/DDBJ databases">
        <authorList>
            <person name="Varghese N."/>
            <person name="Submissions S."/>
        </authorList>
    </citation>
    <scope>NUCLEOTIDE SEQUENCE [LARGE SCALE GENOMIC DNA]</scope>
    <source>
        <strain evidence="10 11">LMG 22274</strain>
    </source>
</reference>
<sequence>MSRILPRTIDVMLVILGALLPVWINTSNGSRHDTFDGLLVAFAAAFALSVFPACGIYRALQRSSVVRLIAKTLLGWILVQCGSLLLLQLLRRPDVLSGQWFYHWTIASACCLVAWHTLTFVALRVTAKRPVTGPHASATGQSATGALPVYGNNVGRSLKRVFDIVVASLLLFLLSPILVVLAVLVRRDGAPAIFGHLRVGYDGTPFRCFKFRSMVPNAEAVLQELLANDTEARIEWDREHKLKNDVRITTVGKFLRRTSLDELPQLLNVLRGDMSLVGPRPIVVAELPRYGRDAEYYLSVKPGMTGLWQVSGRNNTDYPTRVRLDVSYIRNWSFFRDLHILLKTFDVVLHGRGAY</sequence>
<dbReference type="PANTHER" id="PTHR30576">
    <property type="entry name" value="COLANIC BIOSYNTHESIS UDP-GLUCOSE LIPID CARRIER TRANSFERASE"/>
    <property type="match status" value="1"/>
</dbReference>
<keyword evidence="7 8" id="KW-0472">Membrane</keyword>
<dbReference type="GO" id="GO:0016780">
    <property type="term" value="F:phosphotransferase activity, for other substituted phosphate groups"/>
    <property type="evidence" value="ECO:0007669"/>
    <property type="project" value="TreeGrafter"/>
</dbReference>
<feature type="domain" description="Bacterial sugar transferase" evidence="9">
    <location>
        <begin position="159"/>
        <end position="349"/>
    </location>
</feature>
<dbReference type="PANTHER" id="PTHR30576:SF4">
    <property type="entry name" value="UNDECAPRENYL-PHOSPHATE GALACTOSE PHOSPHOTRANSFERASE"/>
    <property type="match status" value="1"/>
</dbReference>
<evidence type="ECO:0000256" key="3">
    <source>
        <dbReference type="ARBA" id="ARBA00022475"/>
    </source>
</evidence>
<dbReference type="Proteomes" id="UP000183529">
    <property type="component" value="Unassembled WGS sequence"/>
</dbReference>
<proteinExistence type="inferred from homology"/>
<feature type="transmembrane region" description="Helical" evidence="8">
    <location>
        <begin position="39"/>
        <end position="60"/>
    </location>
</feature>
<organism evidence="10 11">
    <name type="scientific">Paraburkholderia tropica</name>
    <dbReference type="NCBI Taxonomy" id="92647"/>
    <lineage>
        <taxon>Bacteria</taxon>
        <taxon>Pseudomonadati</taxon>
        <taxon>Pseudomonadota</taxon>
        <taxon>Betaproteobacteria</taxon>
        <taxon>Burkholderiales</taxon>
        <taxon>Burkholderiaceae</taxon>
        <taxon>Paraburkholderia</taxon>
    </lineage>
</organism>
<evidence type="ECO:0000256" key="5">
    <source>
        <dbReference type="ARBA" id="ARBA00022692"/>
    </source>
</evidence>
<dbReference type="EMBL" id="FNZM01000020">
    <property type="protein sequence ID" value="SEK11560.1"/>
    <property type="molecule type" value="Genomic_DNA"/>
</dbReference>
<keyword evidence="4" id="KW-0808">Transferase</keyword>
<dbReference type="GeneID" id="61303248"/>
<keyword evidence="5 8" id="KW-0812">Transmembrane</keyword>
<evidence type="ECO:0000256" key="6">
    <source>
        <dbReference type="ARBA" id="ARBA00022989"/>
    </source>
</evidence>